<dbReference type="RefSeq" id="WP_142898557.1">
    <property type="nucleotide sequence ID" value="NZ_ML660059.1"/>
</dbReference>
<reference evidence="1 2" key="1">
    <citation type="submission" date="2019-06" db="EMBL/GenBank/DDBJ databases">
        <title>Whole genome sequence for Rhodospirillaceae sp. R148.</title>
        <authorList>
            <person name="Wang G."/>
        </authorList>
    </citation>
    <scope>NUCLEOTIDE SEQUENCE [LARGE SCALE GENOMIC DNA]</scope>
    <source>
        <strain evidence="1 2">R148</strain>
    </source>
</reference>
<dbReference type="PROSITE" id="PS51257">
    <property type="entry name" value="PROKAR_LIPOPROTEIN"/>
    <property type="match status" value="1"/>
</dbReference>
<dbReference type="Proteomes" id="UP000315252">
    <property type="component" value="Unassembled WGS sequence"/>
</dbReference>
<evidence type="ECO:0000313" key="2">
    <source>
        <dbReference type="Proteomes" id="UP000315252"/>
    </source>
</evidence>
<dbReference type="Pfam" id="PF11150">
    <property type="entry name" value="DUF2927"/>
    <property type="match status" value="1"/>
</dbReference>
<accession>A0A545TGC7</accession>
<dbReference type="InterPro" id="IPR021323">
    <property type="entry name" value="DUF2927"/>
</dbReference>
<protein>
    <submittedName>
        <fullName evidence="1">DUF2927 domain-containing protein</fullName>
    </submittedName>
</protein>
<sequence>MSGVLRIGVWFPLLCLLLASCAGGNRYVALPPTLVPDPIHHSDPRLIQDPPADILAQFTLDGEGYIVDGPRSRPTEPVDHTILITNTAIAESFAKLALGSSEGVEVEFAHPDLKERAEFWEGKISKYEQDLGQAILYRGGVISARTYEALDRSVKTIARNTGLNIPLRGGREFQSVLGYFFVEDQSDMREVVGFFRALASNEPPETERRYTLLTLANSLDIIVKEDLESCLFLSTVNDDGSLGTTFIVFFLSIPIEQLESCAYEETIQAMGLFNDDNSLFNTMFTDAFKEYLFPTELDWMMLRILYDERIKSGMTRNEAMPIVREILTETRPYGD</sequence>
<organism evidence="1 2">
    <name type="scientific">Denitrobaculum tricleocarpae</name>
    <dbReference type="NCBI Taxonomy" id="2591009"/>
    <lineage>
        <taxon>Bacteria</taxon>
        <taxon>Pseudomonadati</taxon>
        <taxon>Pseudomonadota</taxon>
        <taxon>Alphaproteobacteria</taxon>
        <taxon>Rhodospirillales</taxon>
        <taxon>Rhodospirillaceae</taxon>
        <taxon>Denitrobaculum</taxon>
    </lineage>
</organism>
<name>A0A545TGC7_9PROT</name>
<dbReference type="AlphaFoldDB" id="A0A545TGC7"/>
<keyword evidence="2" id="KW-1185">Reference proteome</keyword>
<evidence type="ECO:0000313" key="1">
    <source>
        <dbReference type="EMBL" id="TQV76294.1"/>
    </source>
</evidence>
<gene>
    <name evidence="1" type="ORF">FKG95_21940</name>
</gene>
<dbReference type="OrthoDB" id="3295600at2"/>
<comment type="caution">
    <text evidence="1">The sequence shown here is derived from an EMBL/GenBank/DDBJ whole genome shotgun (WGS) entry which is preliminary data.</text>
</comment>
<proteinExistence type="predicted"/>
<dbReference type="EMBL" id="VHSH01000008">
    <property type="protein sequence ID" value="TQV76294.1"/>
    <property type="molecule type" value="Genomic_DNA"/>
</dbReference>